<feature type="transmembrane region" description="Helical" evidence="8">
    <location>
        <begin position="331"/>
        <end position="355"/>
    </location>
</feature>
<dbReference type="PANTHER" id="PTHR12308:SF13">
    <property type="entry name" value="ANOCTAMIN-1"/>
    <property type="match status" value="1"/>
</dbReference>
<feature type="transmembrane region" description="Helical" evidence="8">
    <location>
        <begin position="604"/>
        <end position="625"/>
    </location>
</feature>
<feature type="transmembrane region" description="Helical" evidence="8">
    <location>
        <begin position="518"/>
        <end position="540"/>
    </location>
</feature>
<dbReference type="GeneTree" id="ENSGT00940000157182"/>
<keyword evidence="5 8" id="KW-1133">Transmembrane helix</keyword>
<reference evidence="12 13" key="1">
    <citation type="submission" date="2020-10" db="EMBL/GenBank/DDBJ databases">
        <title>Pygocentrus nattereri (red-bellied piranha) genome, fPygNat1, primary haplotype.</title>
        <authorList>
            <person name="Myers G."/>
            <person name="Meyer A."/>
            <person name="Karagic N."/>
            <person name="Pippel M."/>
            <person name="Winkler S."/>
            <person name="Tracey A."/>
            <person name="Wood J."/>
            <person name="Formenti G."/>
            <person name="Howe K."/>
            <person name="Fedrigo O."/>
            <person name="Jarvis E.D."/>
        </authorList>
    </citation>
    <scope>NUCLEOTIDE SEQUENCE [LARGE SCALE GENOMIC DNA]</scope>
</reference>
<evidence type="ECO:0000259" key="11">
    <source>
        <dbReference type="Pfam" id="PF16178"/>
    </source>
</evidence>
<dbReference type="GO" id="GO:0046983">
    <property type="term" value="F:protein dimerization activity"/>
    <property type="evidence" value="ECO:0007669"/>
    <property type="project" value="InterPro"/>
</dbReference>
<evidence type="ECO:0000256" key="4">
    <source>
        <dbReference type="ARBA" id="ARBA00022692"/>
    </source>
</evidence>
<sequence>MMTNERYSAVPSTDKEVDIINIKGIEEIGYVQQDSILLNCLTPEETAQCRHGLYFQDGERRVDYVLTYQVKKPSSSRARRHSSRFTDNALTRSLRRTRPQARSAKPDPEPGPQETSADHHEDDKRFRREEFEGNLREMGLELEKDEDGKTPGVGFVKIHAPWNVLCREAEFMKLKMPTRKVYEVKQSSSVMEKINTFISKVTDPLHPNVEENRIENVKHLSHPFSREKQHLFDLSDRDSFFDSKTRSSIVFEVLKRTKCTKSKFSMGITSLLGSGAYLAAYPLHDGDIDGENVEPNDRKLLYEEWASYSVFYKYQPVGLIRKYFGEKIGLYFAWLGVYTQMLIPASLVGVFVFLYGCVTVDDDIPSMEICDSRRNITMCPLCDRVCSYWTLNSACGTARASHLFDNPATVFFSIFMALWAAFFMEHWKRRQMRLNYEWDLTGFEEEEEAQKDHPRAEYEFRVMQKSLKKEHKAQKRPTGESSVKKWKQTVHSVMRGQKMSEKEKLTCRDRCPAYMTNIVMMLLMIGVTFAIVFGVILYRISTKAALHMSSNPTTRSNVRLTVKTTAAIINLVVILILDEVYGAVARWLTALEVPKTDKSFEERLIFKTFILKFVNAFTPIIYIAFFRGRLVGRPGSYLYVFESYRMEECAHGGCLMELCIQLSITMLGKQLIQNNLFEIGIPKLKKLIRYIKSKRSAFQEEEREKKLQRYETDFFLEPFAGLTPEYMEMIIQFGFVTLFVASFPLAPLFALLNNIIEIRLDAKKFVAELRRPVAARAKDIGIWYNILRGVAKIAVIVNAFVISFTSDFIPRLVYQYMFSPDGSMHGFVNHTLSYFNVSHFQNGTAPLEPEILGFSVDICRYKDYREPPWSPTPYEVSKQFWAVLAARLAFVIVFQNVVMLMSDVVDWIIPDIPKDISVQIHKEKILMMDLFMKEEQGKLQVLDNLTVDGEKENSSAHSPQLRPRAVSHTQSNSF</sequence>
<feature type="transmembrane region" description="Helical" evidence="8">
    <location>
        <begin position="408"/>
        <end position="424"/>
    </location>
</feature>
<dbReference type="InterPro" id="IPR032394">
    <property type="entry name" value="Anoct_dimer"/>
</dbReference>
<feature type="domain" description="Anoctamin dimerisation" evidence="11">
    <location>
        <begin position="54"/>
        <end position="317"/>
    </location>
</feature>
<evidence type="ECO:0000256" key="6">
    <source>
        <dbReference type="ARBA" id="ARBA00023136"/>
    </source>
</evidence>
<feature type="region of interest" description="Disordered" evidence="9">
    <location>
        <begin position="950"/>
        <end position="974"/>
    </location>
</feature>
<evidence type="ECO:0000259" key="10">
    <source>
        <dbReference type="Pfam" id="PF04547"/>
    </source>
</evidence>
<dbReference type="InterPro" id="IPR049452">
    <property type="entry name" value="Anoctamin_TM"/>
</dbReference>
<accession>A0AAR2JSB3</accession>
<keyword evidence="7" id="KW-0325">Glycoprotein</keyword>
<protein>
    <recommendedName>
        <fullName evidence="8">Anoctamin</fullName>
    </recommendedName>
</protein>
<feature type="domain" description="Anoctamin transmembrane" evidence="10">
    <location>
        <begin position="320"/>
        <end position="922"/>
    </location>
</feature>
<dbReference type="Proteomes" id="UP001501920">
    <property type="component" value="Chromosome 8"/>
</dbReference>
<evidence type="ECO:0000256" key="7">
    <source>
        <dbReference type="ARBA" id="ARBA00023180"/>
    </source>
</evidence>
<evidence type="ECO:0000256" key="2">
    <source>
        <dbReference type="ARBA" id="ARBA00009671"/>
    </source>
</evidence>
<proteinExistence type="inferred from homology"/>
<evidence type="ECO:0000256" key="5">
    <source>
        <dbReference type="ARBA" id="ARBA00022989"/>
    </source>
</evidence>
<organism evidence="12 13">
    <name type="scientific">Pygocentrus nattereri</name>
    <name type="common">Red-bellied piranha</name>
    <dbReference type="NCBI Taxonomy" id="42514"/>
    <lineage>
        <taxon>Eukaryota</taxon>
        <taxon>Metazoa</taxon>
        <taxon>Chordata</taxon>
        <taxon>Craniata</taxon>
        <taxon>Vertebrata</taxon>
        <taxon>Euteleostomi</taxon>
        <taxon>Actinopterygii</taxon>
        <taxon>Neopterygii</taxon>
        <taxon>Teleostei</taxon>
        <taxon>Ostariophysi</taxon>
        <taxon>Characiformes</taxon>
        <taxon>Characoidei</taxon>
        <taxon>Pygocentrus</taxon>
    </lineage>
</organism>
<dbReference type="PANTHER" id="PTHR12308">
    <property type="entry name" value="ANOCTAMIN"/>
    <property type="match status" value="1"/>
</dbReference>
<comment type="subcellular location">
    <subcellularLocation>
        <location evidence="1">Cell membrane</location>
        <topology evidence="1">Multi-pass membrane protein</topology>
    </subcellularLocation>
    <subcellularLocation>
        <location evidence="8">Membrane</location>
        <topology evidence="8">Multi-pass membrane protein</topology>
    </subcellularLocation>
</comment>
<feature type="transmembrane region" description="Helical" evidence="8">
    <location>
        <begin position="560"/>
        <end position="584"/>
    </location>
</feature>
<evidence type="ECO:0000256" key="9">
    <source>
        <dbReference type="SAM" id="MobiDB-lite"/>
    </source>
</evidence>
<dbReference type="InterPro" id="IPR007632">
    <property type="entry name" value="Anoctamin"/>
</dbReference>
<dbReference type="GO" id="GO:0005229">
    <property type="term" value="F:intracellularly calcium-gated chloride channel activity"/>
    <property type="evidence" value="ECO:0007669"/>
    <property type="project" value="TreeGrafter"/>
</dbReference>
<reference evidence="12" key="2">
    <citation type="submission" date="2025-08" db="UniProtKB">
        <authorList>
            <consortium name="Ensembl"/>
        </authorList>
    </citation>
    <scope>IDENTIFICATION</scope>
</reference>
<dbReference type="GO" id="GO:0005886">
    <property type="term" value="C:plasma membrane"/>
    <property type="evidence" value="ECO:0007669"/>
    <property type="project" value="UniProtKB-SubCell"/>
</dbReference>
<keyword evidence="4 8" id="KW-0812">Transmembrane</keyword>
<evidence type="ECO:0000256" key="1">
    <source>
        <dbReference type="ARBA" id="ARBA00004651"/>
    </source>
</evidence>
<evidence type="ECO:0000313" key="12">
    <source>
        <dbReference type="Ensembl" id="ENSPNAP00000053172.1"/>
    </source>
</evidence>
<dbReference type="Pfam" id="PF16178">
    <property type="entry name" value="Anoct_dimer"/>
    <property type="match status" value="1"/>
</dbReference>
<comment type="similarity">
    <text evidence="2 8">Belongs to the anoctamin family.</text>
</comment>
<keyword evidence="3" id="KW-1003">Cell membrane</keyword>
<evidence type="ECO:0000256" key="3">
    <source>
        <dbReference type="ARBA" id="ARBA00022475"/>
    </source>
</evidence>
<dbReference type="Pfam" id="PF04547">
    <property type="entry name" value="Anoctamin"/>
    <property type="match status" value="1"/>
</dbReference>
<comment type="caution">
    <text evidence="8">Lacks conserved residue(s) required for the propagation of feature annotation.</text>
</comment>
<feature type="region of interest" description="Disordered" evidence="9">
    <location>
        <begin position="73"/>
        <end position="125"/>
    </location>
</feature>
<keyword evidence="6 8" id="KW-0472">Membrane</keyword>
<name>A0AAR2JSB3_PYGNA</name>
<reference evidence="12" key="3">
    <citation type="submission" date="2025-09" db="UniProtKB">
        <authorList>
            <consortium name="Ensembl"/>
        </authorList>
    </citation>
    <scope>IDENTIFICATION</scope>
</reference>
<dbReference type="AlphaFoldDB" id="A0AAR2JSB3"/>
<evidence type="ECO:0000313" key="13">
    <source>
        <dbReference type="Proteomes" id="UP001501920"/>
    </source>
</evidence>
<evidence type="ECO:0000256" key="8">
    <source>
        <dbReference type="RuleBase" id="RU280814"/>
    </source>
</evidence>
<feature type="transmembrane region" description="Helical" evidence="8">
    <location>
        <begin position="729"/>
        <end position="752"/>
    </location>
</feature>
<keyword evidence="13" id="KW-1185">Reference proteome</keyword>
<feature type="compositionally biased region" description="Basic and acidic residues" evidence="9">
    <location>
        <begin position="116"/>
        <end position="125"/>
    </location>
</feature>
<dbReference type="Ensembl" id="ENSPNAT00000045652.1">
    <property type="protein sequence ID" value="ENSPNAP00000053172.1"/>
    <property type="gene ID" value="ENSPNAG00000007793.2"/>
</dbReference>
<gene>
    <name evidence="12" type="primary">ANO1</name>
</gene>